<keyword evidence="2" id="KW-1185">Reference proteome</keyword>
<dbReference type="Proteomes" id="UP001457282">
    <property type="component" value="Unassembled WGS sequence"/>
</dbReference>
<proteinExistence type="predicted"/>
<reference evidence="1 2" key="1">
    <citation type="journal article" date="2023" name="G3 (Bethesda)">
        <title>A chromosome-length genome assembly and annotation of blackberry (Rubus argutus, cv. 'Hillquist').</title>
        <authorList>
            <person name="Bruna T."/>
            <person name="Aryal R."/>
            <person name="Dudchenko O."/>
            <person name="Sargent D.J."/>
            <person name="Mead D."/>
            <person name="Buti M."/>
            <person name="Cavallini A."/>
            <person name="Hytonen T."/>
            <person name="Andres J."/>
            <person name="Pham M."/>
            <person name="Weisz D."/>
            <person name="Mascagni F."/>
            <person name="Usai G."/>
            <person name="Natali L."/>
            <person name="Bassil N."/>
            <person name="Fernandez G.E."/>
            <person name="Lomsadze A."/>
            <person name="Armour M."/>
            <person name="Olukolu B."/>
            <person name="Poorten T."/>
            <person name="Britton C."/>
            <person name="Davik J."/>
            <person name="Ashrafi H."/>
            <person name="Aiden E.L."/>
            <person name="Borodovsky M."/>
            <person name="Worthington M."/>
        </authorList>
    </citation>
    <scope>NUCLEOTIDE SEQUENCE [LARGE SCALE GENOMIC DNA]</scope>
    <source>
        <strain evidence="1">PI 553951</strain>
    </source>
</reference>
<gene>
    <name evidence="1" type="ORF">M0R45_016515</name>
</gene>
<organism evidence="1 2">
    <name type="scientific">Rubus argutus</name>
    <name type="common">Southern blackberry</name>
    <dbReference type="NCBI Taxonomy" id="59490"/>
    <lineage>
        <taxon>Eukaryota</taxon>
        <taxon>Viridiplantae</taxon>
        <taxon>Streptophyta</taxon>
        <taxon>Embryophyta</taxon>
        <taxon>Tracheophyta</taxon>
        <taxon>Spermatophyta</taxon>
        <taxon>Magnoliopsida</taxon>
        <taxon>eudicotyledons</taxon>
        <taxon>Gunneridae</taxon>
        <taxon>Pentapetalae</taxon>
        <taxon>rosids</taxon>
        <taxon>fabids</taxon>
        <taxon>Rosales</taxon>
        <taxon>Rosaceae</taxon>
        <taxon>Rosoideae</taxon>
        <taxon>Rosoideae incertae sedis</taxon>
        <taxon>Rubus</taxon>
    </lineage>
</organism>
<sequence>MQFLTSHAAAKLGPAIIESVPDLLSRDCPRTRAGADVAKHLPIPIRRGCCHRAQPSPTRRYLHLPSPLPSSCTQSFLRRNSKDPFMVGLKK</sequence>
<dbReference type="EMBL" id="JBEDUW010000003">
    <property type="protein sequence ID" value="KAK9939831.1"/>
    <property type="molecule type" value="Genomic_DNA"/>
</dbReference>
<evidence type="ECO:0000313" key="2">
    <source>
        <dbReference type="Proteomes" id="UP001457282"/>
    </source>
</evidence>
<name>A0AAW1XTS7_RUBAR</name>
<protein>
    <submittedName>
        <fullName evidence="1">Uncharacterized protein</fullName>
    </submittedName>
</protein>
<evidence type="ECO:0000313" key="1">
    <source>
        <dbReference type="EMBL" id="KAK9939831.1"/>
    </source>
</evidence>
<dbReference type="AlphaFoldDB" id="A0AAW1XTS7"/>
<accession>A0AAW1XTS7</accession>
<comment type="caution">
    <text evidence="1">The sequence shown here is derived from an EMBL/GenBank/DDBJ whole genome shotgun (WGS) entry which is preliminary data.</text>
</comment>